<dbReference type="EMBL" id="JAMBPX010000003">
    <property type="protein sequence ID" value="MDG0858670.1"/>
    <property type="molecule type" value="Genomic_DNA"/>
</dbReference>
<sequence length="73" mass="8140">MNADTVVHNQYIAQLPANFAKNPQVGFIRAPLAHNGTSILVENDGSVRLYIGNETEWEASTSKYIYGEISWID</sequence>
<evidence type="ECO:0000313" key="1">
    <source>
        <dbReference type="EMBL" id="MDG0858670.1"/>
    </source>
</evidence>
<reference evidence="1" key="1">
    <citation type="submission" date="2022-05" db="EMBL/GenBank/DDBJ databases">
        <title>Comparative genomics of Staphylococcus equorum isolates.</title>
        <authorList>
            <person name="Luelf R.H."/>
        </authorList>
    </citation>
    <scope>NUCLEOTIDE SEQUENCE</scope>
    <source>
        <strain evidence="1">TMW 2.2343</strain>
    </source>
</reference>
<name>A0A9X4LDH8_9STAP</name>
<proteinExistence type="predicted"/>
<evidence type="ECO:0000313" key="2">
    <source>
        <dbReference type="Proteomes" id="UP001152302"/>
    </source>
</evidence>
<gene>
    <name evidence="1" type="ORF">M4L21_04945</name>
</gene>
<protein>
    <submittedName>
        <fullName evidence="1">Uncharacterized protein</fullName>
    </submittedName>
</protein>
<dbReference type="Proteomes" id="UP001152302">
    <property type="component" value="Unassembled WGS sequence"/>
</dbReference>
<accession>A0A9X4LDH8</accession>
<dbReference type="RefSeq" id="WP_277595759.1">
    <property type="nucleotide sequence ID" value="NZ_JAMBPX010000003.1"/>
</dbReference>
<organism evidence="1 2">
    <name type="scientific">Staphylococcus equorum</name>
    <dbReference type="NCBI Taxonomy" id="246432"/>
    <lineage>
        <taxon>Bacteria</taxon>
        <taxon>Bacillati</taxon>
        <taxon>Bacillota</taxon>
        <taxon>Bacilli</taxon>
        <taxon>Bacillales</taxon>
        <taxon>Staphylococcaceae</taxon>
        <taxon>Staphylococcus</taxon>
    </lineage>
</organism>
<comment type="caution">
    <text evidence="1">The sequence shown here is derived from an EMBL/GenBank/DDBJ whole genome shotgun (WGS) entry which is preliminary data.</text>
</comment>
<dbReference type="AlphaFoldDB" id="A0A9X4LDH8"/>